<dbReference type="GO" id="GO:0005524">
    <property type="term" value="F:ATP binding"/>
    <property type="evidence" value="ECO:0007669"/>
    <property type="project" value="UniProtKB-KW"/>
</dbReference>
<evidence type="ECO:0000256" key="6">
    <source>
        <dbReference type="ARBA" id="ARBA00022840"/>
    </source>
</evidence>
<organism evidence="12">
    <name type="scientific">Anaerolinea thermolimosa</name>
    <dbReference type="NCBI Taxonomy" id="229919"/>
    <lineage>
        <taxon>Bacteria</taxon>
        <taxon>Bacillati</taxon>
        <taxon>Chloroflexota</taxon>
        <taxon>Anaerolineae</taxon>
        <taxon>Anaerolineales</taxon>
        <taxon>Anaerolineaceae</taxon>
        <taxon>Anaerolinea</taxon>
    </lineage>
</organism>
<evidence type="ECO:0000259" key="10">
    <source>
        <dbReference type="PROSITE" id="PS50893"/>
    </source>
</evidence>
<reference evidence="12" key="1">
    <citation type="journal article" date="2020" name="mSystems">
        <title>Genome- and Community-Level Interaction Insights into Carbon Utilization and Element Cycling Functions of Hydrothermarchaeota in Hydrothermal Sediment.</title>
        <authorList>
            <person name="Zhou Z."/>
            <person name="Liu Y."/>
            <person name="Xu W."/>
            <person name="Pan J."/>
            <person name="Luo Z.H."/>
            <person name="Li M."/>
        </authorList>
    </citation>
    <scope>NUCLEOTIDE SEQUENCE [LARGE SCALE GENOMIC DNA]</scope>
    <source>
        <strain evidence="12">SpSt-573</strain>
    </source>
</reference>
<dbReference type="InterPro" id="IPR036640">
    <property type="entry name" value="ABC1_TM_sf"/>
</dbReference>
<dbReference type="GO" id="GO:0005886">
    <property type="term" value="C:plasma membrane"/>
    <property type="evidence" value="ECO:0007669"/>
    <property type="project" value="UniProtKB-SubCell"/>
</dbReference>
<feature type="transmembrane region" description="Helical" evidence="9">
    <location>
        <begin position="54"/>
        <end position="76"/>
    </location>
</feature>
<feature type="transmembrane region" description="Helical" evidence="9">
    <location>
        <begin position="96"/>
        <end position="121"/>
    </location>
</feature>
<dbReference type="Gene3D" id="1.20.1560.10">
    <property type="entry name" value="ABC transporter type 1, transmembrane domain"/>
    <property type="match status" value="1"/>
</dbReference>
<dbReference type="InterPro" id="IPR003439">
    <property type="entry name" value="ABC_transporter-like_ATP-bd"/>
</dbReference>
<dbReference type="PANTHER" id="PTHR43394">
    <property type="entry name" value="ATP-DEPENDENT PERMEASE MDL1, MITOCHONDRIAL"/>
    <property type="match status" value="1"/>
</dbReference>
<keyword evidence="4 9" id="KW-0812">Transmembrane</keyword>
<gene>
    <name evidence="12" type="ORF">ENT37_06080</name>
</gene>
<feature type="transmembrane region" description="Helical" evidence="9">
    <location>
        <begin position="196"/>
        <end position="215"/>
    </location>
</feature>
<evidence type="ECO:0000256" key="7">
    <source>
        <dbReference type="ARBA" id="ARBA00022989"/>
    </source>
</evidence>
<dbReference type="PROSITE" id="PS50929">
    <property type="entry name" value="ABC_TM1F"/>
    <property type="match status" value="1"/>
</dbReference>
<comment type="caution">
    <text evidence="12">The sequence shown here is derived from an EMBL/GenBank/DDBJ whole genome shotgun (WGS) entry which is preliminary data.</text>
</comment>
<evidence type="ECO:0000256" key="1">
    <source>
        <dbReference type="ARBA" id="ARBA00004651"/>
    </source>
</evidence>
<dbReference type="InterPro" id="IPR017871">
    <property type="entry name" value="ABC_transporter-like_CS"/>
</dbReference>
<dbReference type="GO" id="GO:0016887">
    <property type="term" value="F:ATP hydrolysis activity"/>
    <property type="evidence" value="ECO:0007669"/>
    <property type="project" value="InterPro"/>
</dbReference>
<dbReference type="CDD" id="cd03254">
    <property type="entry name" value="ABCC_Glucan_exporter_like"/>
    <property type="match status" value="1"/>
</dbReference>
<evidence type="ECO:0000259" key="11">
    <source>
        <dbReference type="PROSITE" id="PS50929"/>
    </source>
</evidence>
<evidence type="ECO:0000256" key="4">
    <source>
        <dbReference type="ARBA" id="ARBA00022692"/>
    </source>
</evidence>
<dbReference type="FunFam" id="3.40.50.300:FF:000287">
    <property type="entry name" value="Multidrug ABC transporter ATP-binding protein"/>
    <property type="match status" value="1"/>
</dbReference>
<name>A0A7C4KH98_9CHLR</name>
<evidence type="ECO:0000256" key="3">
    <source>
        <dbReference type="ARBA" id="ARBA00022475"/>
    </source>
</evidence>
<dbReference type="PROSITE" id="PS50893">
    <property type="entry name" value="ABC_TRANSPORTER_2"/>
    <property type="match status" value="1"/>
</dbReference>
<accession>A0A7C4KH98</accession>
<keyword evidence="7 9" id="KW-1133">Transmembrane helix</keyword>
<dbReference type="Pfam" id="PF00005">
    <property type="entry name" value="ABC_tran"/>
    <property type="match status" value="1"/>
</dbReference>
<dbReference type="InterPro" id="IPR027417">
    <property type="entry name" value="P-loop_NTPase"/>
</dbReference>
<dbReference type="SUPFAM" id="SSF52540">
    <property type="entry name" value="P-loop containing nucleoside triphosphate hydrolases"/>
    <property type="match status" value="1"/>
</dbReference>
<dbReference type="Gene3D" id="3.40.50.300">
    <property type="entry name" value="P-loop containing nucleotide triphosphate hydrolases"/>
    <property type="match status" value="1"/>
</dbReference>
<dbReference type="Pfam" id="PF00664">
    <property type="entry name" value="ABC_membrane"/>
    <property type="match status" value="1"/>
</dbReference>
<protein>
    <submittedName>
        <fullName evidence="12">ABC transporter ATP-binding protein</fullName>
    </submittedName>
</protein>
<dbReference type="SMART" id="SM00382">
    <property type="entry name" value="AAA"/>
    <property type="match status" value="1"/>
</dbReference>
<evidence type="ECO:0000256" key="2">
    <source>
        <dbReference type="ARBA" id="ARBA00022448"/>
    </source>
</evidence>
<dbReference type="PANTHER" id="PTHR43394:SF1">
    <property type="entry name" value="ATP-BINDING CASSETTE SUB-FAMILY B MEMBER 10, MITOCHONDRIAL"/>
    <property type="match status" value="1"/>
</dbReference>
<keyword evidence="8 9" id="KW-0472">Membrane</keyword>
<evidence type="ECO:0000313" key="12">
    <source>
        <dbReference type="EMBL" id="HGS21418.1"/>
    </source>
</evidence>
<evidence type="ECO:0000256" key="5">
    <source>
        <dbReference type="ARBA" id="ARBA00022741"/>
    </source>
</evidence>
<feature type="domain" description="ABC transmembrane type-1" evidence="11">
    <location>
        <begin position="57"/>
        <end position="339"/>
    </location>
</feature>
<proteinExistence type="predicted"/>
<evidence type="ECO:0000256" key="8">
    <source>
        <dbReference type="ARBA" id="ARBA00023136"/>
    </source>
</evidence>
<dbReference type="InterPro" id="IPR039421">
    <property type="entry name" value="Type_1_exporter"/>
</dbReference>
<dbReference type="CDD" id="cd18547">
    <property type="entry name" value="ABC_6TM_Tm288_like"/>
    <property type="match status" value="1"/>
</dbReference>
<comment type="subcellular location">
    <subcellularLocation>
        <location evidence="1">Cell membrane</location>
        <topology evidence="1">Multi-pass membrane protein</topology>
    </subcellularLocation>
</comment>
<evidence type="ECO:0000256" key="9">
    <source>
        <dbReference type="SAM" id="Phobius"/>
    </source>
</evidence>
<sequence length="628" mass="68953">MNETRRSSTSGAAPAPVLGFRPGGPMGLLREGEKSKNARVTLLRLAKYLQPQRWLLVGTALLVVVTSAVDLLGPFLMGLAIDRFIKGGDLPGLARLIGLMALTYVAAAAGTWWQTYLMAGVAQRAVRDMRRDLFDRLLVLPLRFFDQRAHGDLMSRLTNDMENISNILASSFSQLVSSIFGLVGVLIIIFMLNVPLAVVSLVVMPLTYLLTRAIARRTRKGFRETQQTLGALNGIIEETITGLRTIKAFAREDVTVEQFSGVNQRLKRVALRARVLTSFMGPLMNMVNNLGLAVVACSGGVLAVRGMATVGEIAAFINYAGRLGRPLNQIAQLFSTIQSALAGAERVFEIMDEPPEQDAENAEPLMQVRGEVVFDHVSFGYEPGVPVLKDVSLHAHPGEMIALVGPTGAGKTTIVNLLTRFYDVEEGSIFIDGRDIRTLPLDELRQKLGLVLQDNFLFTGTVMENIRYGKLDATDEEVMAAAQLANADPFIRRLPQGYQTVLSERGSNLSQGQRQLLAIARAVLADPEILILDEATSNVDTRTEKHLQEALMRLMKGRTSFVIAHRLSTIRDADQVLVIHNGQVIERGTHSSLLAQRGFYYRLYQSQFKGQALPESDFRGLPALSQAD</sequence>
<keyword evidence="3" id="KW-1003">Cell membrane</keyword>
<dbReference type="EMBL" id="DSYK01000305">
    <property type="protein sequence ID" value="HGS21418.1"/>
    <property type="molecule type" value="Genomic_DNA"/>
</dbReference>
<dbReference type="FunFam" id="1.20.1560.10:FF:000011">
    <property type="entry name" value="Multidrug ABC transporter ATP-binding protein"/>
    <property type="match status" value="1"/>
</dbReference>
<keyword evidence="5" id="KW-0547">Nucleotide-binding</keyword>
<keyword evidence="2" id="KW-0813">Transport</keyword>
<dbReference type="SUPFAM" id="SSF90123">
    <property type="entry name" value="ABC transporter transmembrane region"/>
    <property type="match status" value="1"/>
</dbReference>
<dbReference type="PROSITE" id="PS00211">
    <property type="entry name" value="ABC_TRANSPORTER_1"/>
    <property type="match status" value="1"/>
</dbReference>
<feature type="transmembrane region" description="Helical" evidence="9">
    <location>
        <begin position="164"/>
        <end position="190"/>
    </location>
</feature>
<dbReference type="InterPro" id="IPR011527">
    <property type="entry name" value="ABC1_TM_dom"/>
</dbReference>
<dbReference type="GO" id="GO:0015421">
    <property type="term" value="F:ABC-type oligopeptide transporter activity"/>
    <property type="evidence" value="ECO:0007669"/>
    <property type="project" value="TreeGrafter"/>
</dbReference>
<feature type="domain" description="ABC transporter" evidence="10">
    <location>
        <begin position="372"/>
        <end position="606"/>
    </location>
</feature>
<dbReference type="AlphaFoldDB" id="A0A7C4KH98"/>
<dbReference type="InterPro" id="IPR003593">
    <property type="entry name" value="AAA+_ATPase"/>
</dbReference>
<keyword evidence="6 12" id="KW-0067">ATP-binding</keyword>